<dbReference type="AlphaFoldDB" id="A0A0A9B7U8"/>
<dbReference type="EMBL" id="GBRH01239667">
    <property type="protein sequence ID" value="JAD58228.1"/>
    <property type="molecule type" value="Transcribed_RNA"/>
</dbReference>
<name>A0A0A9B7U8_ARUDO</name>
<reference evidence="1" key="2">
    <citation type="journal article" date="2015" name="Data Brief">
        <title>Shoot transcriptome of the giant reed, Arundo donax.</title>
        <authorList>
            <person name="Barrero R.A."/>
            <person name="Guerrero F.D."/>
            <person name="Moolhuijzen P."/>
            <person name="Goolsby J.A."/>
            <person name="Tidwell J."/>
            <person name="Bellgard S.E."/>
            <person name="Bellgard M.I."/>
        </authorList>
    </citation>
    <scope>NUCLEOTIDE SEQUENCE</scope>
    <source>
        <tissue evidence="1">Shoot tissue taken approximately 20 cm above the soil surface</tissue>
    </source>
</reference>
<reference evidence="1" key="1">
    <citation type="submission" date="2014-09" db="EMBL/GenBank/DDBJ databases">
        <authorList>
            <person name="Magalhaes I.L.F."/>
            <person name="Oliveira U."/>
            <person name="Santos F.R."/>
            <person name="Vidigal T.H.D.A."/>
            <person name="Brescovit A.D."/>
            <person name="Santos A.J."/>
        </authorList>
    </citation>
    <scope>NUCLEOTIDE SEQUENCE</scope>
    <source>
        <tissue evidence="1">Shoot tissue taken approximately 20 cm above the soil surface</tissue>
    </source>
</reference>
<organism evidence="1">
    <name type="scientific">Arundo donax</name>
    <name type="common">Giant reed</name>
    <name type="synonym">Donax arundinaceus</name>
    <dbReference type="NCBI Taxonomy" id="35708"/>
    <lineage>
        <taxon>Eukaryota</taxon>
        <taxon>Viridiplantae</taxon>
        <taxon>Streptophyta</taxon>
        <taxon>Embryophyta</taxon>
        <taxon>Tracheophyta</taxon>
        <taxon>Spermatophyta</taxon>
        <taxon>Magnoliopsida</taxon>
        <taxon>Liliopsida</taxon>
        <taxon>Poales</taxon>
        <taxon>Poaceae</taxon>
        <taxon>PACMAD clade</taxon>
        <taxon>Arundinoideae</taxon>
        <taxon>Arundineae</taxon>
        <taxon>Arundo</taxon>
    </lineage>
</organism>
<proteinExistence type="predicted"/>
<evidence type="ECO:0000313" key="1">
    <source>
        <dbReference type="EMBL" id="JAD58228.1"/>
    </source>
</evidence>
<accession>A0A0A9B7U8</accession>
<protein>
    <submittedName>
        <fullName evidence="1">Uncharacterized protein</fullName>
    </submittedName>
</protein>
<sequence>MQIICLSRTGRYLSEIMSYIVYSLPLSNHQFTLWNFQIVTFALVLTIVN</sequence>